<evidence type="ECO:0000256" key="1">
    <source>
        <dbReference type="SAM" id="Phobius"/>
    </source>
</evidence>
<keyword evidence="1" id="KW-0472">Membrane</keyword>
<dbReference type="STRING" id="696281.Desru_2388"/>
<evidence type="ECO:0008006" key="4">
    <source>
        <dbReference type="Google" id="ProtNLM"/>
    </source>
</evidence>
<protein>
    <recommendedName>
        <fullName evidence="4">Bypass of forespore C C-terminal domain-containing protein</fullName>
    </recommendedName>
</protein>
<dbReference type="HOGENOM" id="CLU_114138_0_0_9"/>
<dbReference type="KEGG" id="dru:Desru_2388"/>
<evidence type="ECO:0000313" key="3">
    <source>
        <dbReference type="Proteomes" id="UP000009234"/>
    </source>
</evidence>
<keyword evidence="1" id="KW-1133">Transmembrane helix</keyword>
<dbReference type="EMBL" id="CP002780">
    <property type="protein sequence ID" value="AEG60630.1"/>
    <property type="molecule type" value="Genomic_DNA"/>
</dbReference>
<organism evidence="2 3">
    <name type="scientific">Desulforamulus ruminis (strain ATCC 23193 / DSM 2154 / NCIMB 8452 / DL)</name>
    <name type="common">Desulfotomaculum ruminis</name>
    <dbReference type="NCBI Taxonomy" id="696281"/>
    <lineage>
        <taxon>Bacteria</taxon>
        <taxon>Bacillati</taxon>
        <taxon>Bacillota</taxon>
        <taxon>Clostridia</taxon>
        <taxon>Eubacteriales</taxon>
        <taxon>Peptococcaceae</taxon>
        <taxon>Desulforamulus</taxon>
    </lineage>
</organism>
<gene>
    <name evidence="2" type="ordered locus">Desru_2388</name>
</gene>
<dbReference type="Proteomes" id="UP000009234">
    <property type="component" value="Chromosome"/>
</dbReference>
<feature type="transmembrane region" description="Helical" evidence="1">
    <location>
        <begin position="6"/>
        <end position="26"/>
    </location>
</feature>
<reference evidence="3" key="1">
    <citation type="submission" date="2011-05" db="EMBL/GenBank/DDBJ databases">
        <title>Complete sequence of Desulfotomaculum ruminis DSM 2154.</title>
        <authorList>
            <person name="Lucas S."/>
            <person name="Copeland A."/>
            <person name="Lapidus A."/>
            <person name="Cheng J.-F."/>
            <person name="Goodwin L."/>
            <person name="Pitluck S."/>
            <person name="Lu M."/>
            <person name="Detter J.C."/>
            <person name="Han C."/>
            <person name="Tapia R."/>
            <person name="Land M."/>
            <person name="Hauser L."/>
            <person name="Kyrpides N."/>
            <person name="Ivanova N."/>
            <person name="Mikhailova N."/>
            <person name="Pagani I."/>
            <person name="Stams A.J.M."/>
            <person name="Plugge C.M."/>
            <person name="Muyzer G."/>
            <person name="Kuever J."/>
            <person name="Parshina S.N."/>
            <person name="Ivanova A.E."/>
            <person name="Nazina T.N."/>
            <person name="Brambilla E."/>
            <person name="Spring S."/>
            <person name="Klenk H.-P."/>
            <person name="Woyke T."/>
        </authorList>
    </citation>
    <scope>NUCLEOTIDE SEQUENCE [LARGE SCALE GENOMIC DNA]</scope>
    <source>
        <strain evidence="3">ATCC 23193 / DSM 2154 / NCIB 8452 / DL</strain>
    </source>
</reference>
<keyword evidence="1" id="KW-0812">Transmembrane</keyword>
<dbReference type="RefSeq" id="WP_013842386.1">
    <property type="nucleotide sequence ID" value="NC_015589.1"/>
</dbReference>
<evidence type="ECO:0000313" key="2">
    <source>
        <dbReference type="EMBL" id="AEG60630.1"/>
    </source>
</evidence>
<reference evidence="2 3" key="2">
    <citation type="journal article" date="2012" name="Stand. Genomic Sci.">
        <title>Complete genome sequence of the sulfate-reducing firmicute Desulfotomaculum ruminis type strain (DL(T)).</title>
        <authorList>
            <person name="Spring S."/>
            <person name="Visser M."/>
            <person name="Lu M."/>
            <person name="Copeland A."/>
            <person name="Lapidus A."/>
            <person name="Lucas S."/>
            <person name="Cheng J.F."/>
            <person name="Han C."/>
            <person name="Tapia R."/>
            <person name="Goodwin L.A."/>
            <person name="Pitluck S."/>
            <person name="Ivanova N."/>
            <person name="Land M."/>
            <person name="Hauser L."/>
            <person name="Larimer F."/>
            <person name="Rohde M."/>
            <person name="Goker M."/>
            <person name="Detter J.C."/>
            <person name="Kyrpides N.C."/>
            <person name="Woyke T."/>
            <person name="Schaap P.J."/>
            <person name="Plugge C.M."/>
            <person name="Muyzer G."/>
            <person name="Kuever J."/>
            <person name="Pereira I.A."/>
            <person name="Parshina S.N."/>
            <person name="Bernier-Latmani R."/>
            <person name="Stams A.J."/>
            <person name="Klenk H.P."/>
        </authorList>
    </citation>
    <scope>NUCLEOTIDE SEQUENCE [LARGE SCALE GENOMIC DNA]</scope>
    <source>
        <strain evidence="3">ATCC 23193 / DSM 2154 / NCIB 8452 / DL</strain>
    </source>
</reference>
<sequence>MLKKILWMGLGALLVVALVTVFMVGGKMDAKDAQARWAILEVFAQQAGPALSPNIIIREENVYLCGDIEEVGRKTAGMAKLTTEKELKEYYGSRDFTLQINKDEIVAQKRVKDFCTYHKNFRHFGAYQDKLAVYQGPLGYNQKLLKVEESFPLNSLSEDFQVKLQQSMDFWHMTPKTQTNLRDELEFASEDAMNAVLENLDEMQE</sequence>
<keyword evidence="3" id="KW-1185">Reference proteome</keyword>
<name>F6DN41_DESRL</name>
<proteinExistence type="predicted"/>
<dbReference type="AlphaFoldDB" id="F6DN41"/>
<accession>F6DN41</accession>